<sequence>MAGRKLKTFEDFKRSLKNKYGLGEGNSYKPWLRVQDVKSKGVRSQISGLKTERTHHTLSSLETELFYLIEFSGSVVDIREQFPLFPINLSIKIAKALGVEHPVHPETKVPIIITTDFLLTRLISGEIVFEAISVKSKDESDDPRVLEKIEIERVWWELLGIKFSYFIGSELTKIQSSNINWATHPIRSEDNIFTEVEMNAALSVLSIGQHFIRDICNLFISELDLQHESAQNMLRCLIAKKKIEVDLSYLLENADFIEILNLNVAKGSLASGNY</sequence>
<comment type="caution">
    <text evidence="2">The sequence shown here is derived from an EMBL/GenBank/DDBJ whole genome shotgun (WGS) entry which is preliminary data.</text>
</comment>
<dbReference type="InterPro" id="IPR011856">
    <property type="entry name" value="tRNA_endonuc-like_dom_sf"/>
</dbReference>
<name>A0ABW8L2S2_9GAMM</name>
<evidence type="ECO:0000259" key="1">
    <source>
        <dbReference type="Pfam" id="PF08722"/>
    </source>
</evidence>
<dbReference type="SUPFAM" id="SSF52980">
    <property type="entry name" value="Restriction endonuclease-like"/>
    <property type="match status" value="1"/>
</dbReference>
<dbReference type="InterPro" id="IPR011335">
    <property type="entry name" value="Restrct_endonuc-II-like"/>
</dbReference>
<proteinExistence type="predicted"/>
<organism evidence="2 3">
    <name type="scientific">Pseudoalteromonas rhizosphaerae</name>
    <dbReference type="NCBI Taxonomy" id="2518973"/>
    <lineage>
        <taxon>Bacteria</taxon>
        <taxon>Pseudomonadati</taxon>
        <taxon>Pseudomonadota</taxon>
        <taxon>Gammaproteobacteria</taxon>
        <taxon>Alteromonadales</taxon>
        <taxon>Pseudoalteromonadaceae</taxon>
        <taxon>Pseudoalteromonas</taxon>
    </lineage>
</organism>
<keyword evidence="3" id="KW-1185">Reference proteome</keyword>
<dbReference type="Proteomes" id="UP001620262">
    <property type="component" value="Unassembled WGS sequence"/>
</dbReference>
<evidence type="ECO:0000313" key="2">
    <source>
        <dbReference type="EMBL" id="MFK3866323.1"/>
    </source>
</evidence>
<dbReference type="InterPro" id="IPR014833">
    <property type="entry name" value="TnsA_N"/>
</dbReference>
<dbReference type="GO" id="GO:0004519">
    <property type="term" value="F:endonuclease activity"/>
    <property type="evidence" value="ECO:0007669"/>
    <property type="project" value="UniProtKB-KW"/>
</dbReference>
<reference evidence="2 3" key="1">
    <citation type="submission" date="2024-11" db="EMBL/GenBank/DDBJ databases">
        <title>The Natural Products Discovery Center: Release of the First 8490 Sequenced Strains for Exploring Actinobacteria Biosynthetic Diversity.</title>
        <authorList>
            <person name="Kalkreuter E."/>
            <person name="Kautsar S.A."/>
            <person name="Yang D."/>
            <person name="Bader C.D."/>
            <person name="Teijaro C.N."/>
            <person name="Fluegel L."/>
            <person name="Davis C.M."/>
            <person name="Simpson J.R."/>
            <person name="Lauterbach L."/>
            <person name="Steele A.D."/>
            <person name="Gui C."/>
            <person name="Meng S."/>
            <person name="Li G."/>
            <person name="Viehrig K."/>
            <person name="Ye F."/>
            <person name="Su P."/>
            <person name="Kiefer A.F."/>
            <person name="Nichols A."/>
            <person name="Cepeda A.J."/>
            <person name="Yan W."/>
            <person name="Fan B."/>
            <person name="Jiang Y."/>
            <person name="Adhikari A."/>
            <person name="Zheng C.-J."/>
            <person name="Schuster L."/>
            <person name="Cowan T.M."/>
            <person name="Smanski M.J."/>
            <person name="Chevrette M.G."/>
            <person name="De Carvalho L.P.S."/>
            <person name="Shen B."/>
        </authorList>
    </citation>
    <scope>NUCLEOTIDE SEQUENCE [LARGE SCALE GENOMIC DNA]</scope>
    <source>
        <strain evidence="2 3">NPDC078403</strain>
    </source>
</reference>
<keyword evidence="2" id="KW-0540">Nuclease</keyword>
<dbReference type="CDD" id="cd22362">
    <property type="entry name" value="TnsA_endonuclease-like"/>
    <property type="match status" value="1"/>
</dbReference>
<evidence type="ECO:0000313" key="3">
    <source>
        <dbReference type="Proteomes" id="UP001620262"/>
    </source>
</evidence>
<dbReference type="Pfam" id="PF08722">
    <property type="entry name" value="Tn7_TnsA-like_N"/>
    <property type="match status" value="1"/>
</dbReference>
<dbReference type="RefSeq" id="WP_404676422.1">
    <property type="nucleotide sequence ID" value="NZ_JBJDOT010000043.1"/>
</dbReference>
<gene>
    <name evidence="2" type="ORF">ACI2JU_20965</name>
</gene>
<feature type="domain" description="TnsA endonuclease N-terminal" evidence="1">
    <location>
        <begin position="74"/>
        <end position="166"/>
    </location>
</feature>
<dbReference type="EMBL" id="JBJDOT010000043">
    <property type="protein sequence ID" value="MFK3866323.1"/>
    <property type="molecule type" value="Genomic_DNA"/>
</dbReference>
<dbReference type="Gene3D" id="3.40.1350.10">
    <property type="match status" value="1"/>
</dbReference>
<keyword evidence="2" id="KW-0378">Hydrolase</keyword>
<protein>
    <submittedName>
        <fullName evidence="2">TnsA endonuclease N-terminal domain-containing protein</fullName>
    </submittedName>
</protein>
<keyword evidence="2" id="KW-0255">Endonuclease</keyword>
<accession>A0ABW8L2S2</accession>